<evidence type="ECO:0000313" key="1">
    <source>
        <dbReference type="EMBL" id="KAK4014791.1"/>
    </source>
</evidence>
<evidence type="ECO:0000313" key="2">
    <source>
        <dbReference type="Proteomes" id="UP001234178"/>
    </source>
</evidence>
<proteinExistence type="predicted"/>
<dbReference type="Proteomes" id="UP001234178">
    <property type="component" value="Unassembled WGS sequence"/>
</dbReference>
<keyword evidence="2" id="KW-1185">Reference proteome</keyword>
<sequence length="96" mass="11165">MKEPERLQFASIHCFLLLYCNAKNKRRDKNSLFQENLQLFDGKVAHPSWHRGPPRTNSCTFEYKQQLQKTTMDNVILAVGGGSIEQQKANKIYFDC</sequence>
<name>A0ABQ9ZPF7_9CRUS</name>
<protein>
    <submittedName>
        <fullName evidence="1">Uncharacterized protein</fullName>
    </submittedName>
</protein>
<reference evidence="1 2" key="1">
    <citation type="journal article" date="2023" name="Nucleic Acids Res.">
        <title>The hologenome of Daphnia magna reveals possible DNA methylation and microbiome-mediated evolution of the host genome.</title>
        <authorList>
            <person name="Chaturvedi A."/>
            <person name="Li X."/>
            <person name="Dhandapani V."/>
            <person name="Marshall H."/>
            <person name="Kissane S."/>
            <person name="Cuenca-Cambronero M."/>
            <person name="Asole G."/>
            <person name="Calvet F."/>
            <person name="Ruiz-Romero M."/>
            <person name="Marangio P."/>
            <person name="Guigo R."/>
            <person name="Rago D."/>
            <person name="Mirbahai L."/>
            <person name="Eastwood N."/>
            <person name="Colbourne J.K."/>
            <person name="Zhou J."/>
            <person name="Mallon E."/>
            <person name="Orsini L."/>
        </authorList>
    </citation>
    <scope>NUCLEOTIDE SEQUENCE [LARGE SCALE GENOMIC DNA]</scope>
    <source>
        <strain evidence="1">LRV0_1</strain>
    </source>
</reference>
<dbReference type="EMBL" id="JAOYFB010000004">
    <property type="protein sequence ID" value="KAK4014791.1"/>
    <property type="molecule type" value="Genomic_DNA"/>
</dbReference>
<accession>A0ABQ9ZPF7</accession>
<comment type="caution">
    <text evidence="1">The sequence shown here is derived from an EMBL/GenBank/DDBJ whole genome shotgun (WGS) entry which is preliminary data.</text>
</comment>
<gene>
    <name evidence="1" type="ORF">OUZ56_027300</name>
</gene>
<organism evidence="1 2">
    <name type="scientific">Daphnia magna</name>
    <dbReference type="NCBI Taxonomy" id="35525"/>
    <lineage>
        <taxon>Eukaryota</taxon>
        <taxon>Metazoa</taxon>
        <taxon>Ecdysozoa</taxon>
        <taxon>Arthropoda</taxon>
        <taxon>Crustacea</taxon>
        <taxon>Branchiopoda</taxon>
        <taxon>Diplostraca</taxon>
        <taxon>Cladocera</taxon>
        <taxon>Anomopoda</taxon>
        <taxon>Daphniidae</taxon>
        <taxon>Daphnia</taxon>
    </lineage>
</organism>